<comment type="caution">
    <text evidence="3">The sequence shown here is derived from an EMBL/GenBank/DDBJ whole genome shotgun (WGS) entry which is preliminary data.</text>
</comment>
<protein>
    <submittedName>
        <fullName evidence="3">Type II toxin-antitoxin system RelB/DinJ family antitoxin</fullName>
    </submittedName>
</protein>
<dbReference type="PANTHER" id="PTHR38781:SF1">
    <property type="entry name" value="ANTITOXIN DINJ-RELATED"/>
    <property type="match status" value="1"/>
</dbReference>
<dbReference type="InterPro" id="IPR007337">
    <property type="entry name" value="RelB/DinJ"/>
</dbReference>
<dbReference type="RefSeq" id="WP_139687346.1">
    <property type="nucleotide sequence ID" value="NZ_WEHW01000015.1"/>
</dbReference>
<dbReference type="AlphaFoldDB" id="A0AAI9SCT4"/>
<dbReference type="NCBIfam" id="TIGR02384">
    <property type="entry name" value="RelB_DinJ"/>
    <property type="match status" value="1"/>
</dbReference>
<keyword evidence="4" id="KW-1185">Reference proteome</keyword>
<dbReference type="InterPro" id="IPR013321">
    <property type="entry name" value="Arc_rbn_hlx_hlx"/>
</dbReference>
<evidence type="ECO:0000256" key="2">
    <source>
        <dbReference type="ARBA" id="ARBA00022649"/>
    </source>
</evidence>
<reference evidence="3 4" key="1">
    <citation type="submission" date="2019-10" db="EMBL/GenBank/DDBJ databases">
        <title>Genome diversity of Sutterella seckii.</title>
        <authorList>
            <person name="Chaplin A.V."/>
            <person name="Sokolova S.R."/>
            <person name="Mosin K.A."/>
            <person name="Ivanova E.L."/>
            <person name="Kochetkova T.O."/>
            <person name="Goltsov A.Y."/>
            <person name="Trofimov D.Y."/>
            <person name="Efimov B.A."/>
        </authorList>
    </citation>
    <scope>NUCLEOTIDE SEQUENCE [LARGE SCALE GENOMIC DNA]</scope>
    <source>
        <strain evidence="3 4">ASD3426</strain>
    </source>
</reference>
<evidence type="ECO:0000313" key="3">
    <source>
        <dbReference type="EMBL" id="KAB7651407.1"/>
    </source>
</evidence>
<dbReference type="PANTHER" id="PTHR38781">
    <property type="entry name" value="ANTITOXIN DINJ-RELATED"/>
    <property type="match status" value="1"/>
</dbReference>
<dbReference type="GO" id="GO:0006355">
    <property type="term" value="P:regulation of DNA-templated transcription"/>
    <property type="evidence" value="ECO:0007669"/>
    <property type="project" value="InterPro"/>
</dbReference>
<dbReference type="EMBL" id="WEHW01000015">
    <property type="protein sequence ID" value="KAB7651407.1"/>
    <property type="molecule type" value="Genomic_DNA"/>
</dbReference>
<organism evidence="3 4">
    <name type="scientific">Sutterella seckii</name>
    <dbReference type="NCBI Taxonomy" id="1944635"/>
    <lineage>
        <taxon>Bacteria</taxon>
        <taxon>Pseudomonadati</taxon>
        <taxon>Pseudomonadota</taxon>
        <taxon>Betaproteobacteria</taxon>
        <taxon>Burkholderiales</taxon>
        <taxon>Sutterellaceae</taxon>
        <taxon>Sutterella</taxon>
    </lineage>
</organism>
<evidence type="ECO:0000313" key="4">
    <source>
        <dbReference type="Proteomes" id="UP000469462"/>
    </source>
</evidence>
<dbReference type="Gene3D" id="1.10.1220.10">
    <property type="entry name" value="Met repressor-like"/>
    <property type="match status" value="1"/>
</dbReference>
<dbReference type="Pfam" id="PF04221">
    <property type="entry name" value="RelB"/>
    <property type="match status" value="1"/>
</dbReference>
<name>A0AAI9SCT4_9BURK</name>
<gene>
    <name evidence="3" type="ORF">GBM96_05820</name>
</gene>
<dbReference type="GO" id="GO:0006351">
    <property type="term" value="P:DNA-templated transcription"/>
    <property type="evidence" value="ECO:0007669"/>
    <property type="project" value="TreeGrafter"/>
</dbReference>
<dbReference type="Proteomes" id="UP000469462">
    <property type="component" value="Unassembled WGS sequence"/>
</dbReference>
<proteinExistence type="inferred from homology"/>
<accession>A0AAI9SCT4</accession>
<evidence type="ECO:0000256" key="1">
    <source>
        <dbReference type="ARBA" id="ARBA00010562"/>
    </source>
</evidence>
<comment type="similarity">
    <text evidence="1">Belongs to the RelB/DinJ antitoxin family.</text>
</comment>
<keyword evidence="2" id="KW-1277">Toxin-antitoxin system</keyword>
<sequence>MPTATIQLRVEQSLRDDAQMVCNRMGMDLTTAIRVFLNQLVVENGLPFQPKADPFFAPSNMQHLKRLHEDSLANRNIVSHELIKY</sequence>